<dbReference type="SUPFAM" id="SSF55961">
    <property type="entry name" value="Bet v1-like"/>
    <property type="match status" value="1"/>
</dbReference>
<dbReference type="CDD" id="cd07812">
    <property type="entry name" value="SRPBCC"/>
    <property type="match status" value="1"/>
</dbReference>
<dbReference type="InterPro" id="IPR023393">
    <property type="entry name" value="START-like_dom_sf"/>
</dbReference>
<evidence type="ECO:0008006" key="3">
    <source>
        <dbReference type="Google" id="ProtNLM"/>
    </source>
</evidence>
<dbReference type="RefSeq" id="WP_184815544.1">
    <property type="nucleotide sequence ID" value="NZ_JACHJQ010000010.1"/>
</dbReference>
<sequence>MDSTGPRYADCPTVEVEVIVDAATPVVWPLIADIELPARFSSEFRGAAWLDGVTGPSLGARFLGTNVNSVAGSWQTVCTVVDYVPERRFGYVVNAVDRIDLERPAAAWRYELEPVLGERARLRYLARVGPGPSLLTRVIAADPAGERHIVADRLANLRRNMLATVHGVKDIAEH</sequence>
<dbReference type="Pfam" id="PF10604">
    <property type="entry name" value="Polyketide_cyc2"/>
    <property type="match status" value="1"/>
</dbReference>
<organism evidence="1 2">
    <name type="scientific">Actinophytocola algeriensis</name>
    <dbReference type="NCBI Taxonomy" id="1768010"/>
    <lineage>
        <taxon>Bacteria</taxon>
        <taxon>Bacillati</taxon>
        <taxon>Actinomycetota</taxon>
        <taxon>Actinomycetes</taxon>
        <taxon>Pseudonocardiales</taxon>
        <taxon>Pseudonocardiaceae</taxon>
    </lineage>
</organism>
<evidence type="ECO:0000313" key="2">
    <source>
        <dbReference type="Proteomes" id="UP000520767"/>
    </source>
</evidence>
<comment type="caution">
    <text evidence="1">The sequence shown here is derived from an EMBL/GenBank/DDBJ whole genome shotgun (WGS) entry which is preliminary data.</text>
</comment>
<evidence type="ECO:0000313" key="1">
    <source>
        <dbReference type="EMBL" id="MBB4911525.1"/>
    </source>
</evidence>
<dbReference type="EMBL" id="JACHJQ010000010">
    <property type="protein sequence ID" value="MBB4911525.1"/>
    <property type="molecule type" value="Genomic_DNA"/>
</dbReference>
<name>A0A7W7QDA6_9PSEU</name>
<keyword evidence="2" id="KW-1185">Reference proteome</keyword>
<accession>A0A7W7QDA6</accession>
<gene>
    <name evidence="1" type="ORF">FHR82_007795</name>
</gene>
<dbReference type="Gene3D" id="3.30.530.20">
    <property type="match status" value="1"/>
</dbReference>
<proteinExistence type="predicted"/>
<reference evidence="1 2" key="1">
    <citation type="submission" date="2020-08" db="EMBL/GenBank/DDBJ databases">
        <title>Genomic Encyclopedia of Type Strains, Phase III (KMG-III): the genomes of soil and plant-associated and newly described type strains.</title>
        <authorList>
            <person name="Whitman W."/>
        </authorList>
    </citation>
    <scope>NUCLEOTIDE SEQUENCE [LARGE SCALE GENOMIC DNA]</scope>
    <source>
        <strain evidence="1 2">CECT 8960</strain>
    </source>
</reference>
<dbReference type="Proteomes" id="UP000520767">
    <property type="component" value="Unassembled WGS sequence"/>
</dbReference>
<dbReference type="InterPro" id="IPR019587">
    <property type="entry name" value="Polyketide_cyclase/dehydratase"/>
</dbReference>
<protein>
    <recommendedName>
        <fullName evidence="3">Polyketide cyclase/dehydrase/lipid transport protein</fullName>
    </recommendedName>
</protein>
<dbReference type="AlphaFoldDB" id="A0A7W7QDA6"/>